<dbReference type="Proteomes" id="UP000050794">
    <property type="component" value="Unassembled WGS sequence"/>
</dbReference>
<reference evidence="1 2" key="2">
    <citation type="submission" date="2018-11" db="EMBL/GenBank/DDBJ databases">
        <authorList>
            <consortium name="Pathogen Informatics"/>
        </authorList>
    </citation>
    <scope>NUCLEOTIDE SEQUENCE [LARGE SCALE GENOMIC DNA]</scope>
</reference>
<proteinExistence type="predicted"/>
<evidence type="ECO:0000313" key="2">
    <source>
        <dbReference type="Proteomes" id="UP000050794"/>
    </source>
</evidence>
<dbReference type="EMBL" id="UYWY01019901">
    <property type="protein sequence ID" value="VDM39735.1"/>
    <property type="molecule type" value="Genomic_DNA"/>
</dbReference>
<organism evidence="2 3">
    <name type="scientific">Toxocara canis</name>
    <name type="common">Canine roundworm</name>
    <dbReference type="NCBI Taxonomy" id="6265"/>
    <lineage>
        <taxon>Eukaryota</taxon>
        <taxon>Metazoa</taxon>
        <taxon>Ecdysozoa</taxon>
        <taxon>Nematoda</taxon>
        <taxon>Chromadorea</taxon>
        <taxon>Rhabditida</taxon>
        <taxon>Spirurina</taxon>
        <taxon>Ascaridomorpha</taxon>
        <taxon>Ascaridoidea</taxon>
        <taxon>Toxocaridae</taxon>
        <taxon>Toxocara</taxon>
    </lineage>
</organism>
<name>A0A183UIU4_TOXCA</name>
<protein>
    <submittedName>
        <fullName evidence="3">Cytochrome c</fullName>
    </submittedName>
</protein>
<evidence type="ECO:0000313" key="3">
    <source>
        <dbReference type="WBParaSite" id="TCNE_0000841401-mRNA-1"/>
    </source>
</evidence>
<keyword evidence="2" id="KW-1185">Reference proteome</keyword>
<dbReference type="AlphaFoldDB" id="A0A183UIU4"/>
<gene>
    <name evidence="1" type="ORF">TCNE_LOCUS8414</name>
</gene>
<reference evidence="3" key="1">
    <citation type="submission" date="2016-06" db="UniProtKB">
        <authorList>
            <consortium name="WormBaseParasite"/>
        </authorList>
    </citation>
    <scope>IDENTIFICATION</scope>
</reference>
<dbReference type="WBParaSite" id="TCNE_0000841401-mRNA-1">
    <property type="protein sequence ID" value="TCNE_0000841401-mRNA-1"/>
    <property type="gene ID" value="TCNE_0000841401"/>
</dbReference>
<sequence length="70" mass="7814">MTSCTTASTTEAEQRPALTVTDTAFGRHTLGHTPGRATYRDGYNDIPNNKGVVGREQRIQIFDFLEQLWA</sequence>
<evidence type="ECO:0000313" key="1">
    <source>
        <dbReference type="EMBL" id="VDM39735.1"/>
    </source>
</evidence>
<accession>A0A183UIU4</accession>